<gene>
    <name evidence="6" type="primary">phnN</name>
    <name evidence="8" type="ordered locus">Tcr_2089</name>
</gene>
<dbReference type="NCBIfam" id="TIGR02322">
    <property type="entry name" value="phosphon_PhnN"/>
    <property type="match status" value="1"/>
</dbReference>
<reference evidence="8" key="1">
    <citation type="submission" date="2006-07" db="EMBL/GenBank/DDBJ databases">
        <title>Complete sequence of Thiomicrospira crunogena XCL-2.</title>
        <authorList>
            <consortium name="US DOE Joint Genome Institute"/>
            <person name="Copeland A."/>
            <person name="Lucas S."/>
            <person name="Lapidus A."/>
            <person name="Barry K."/>
            <person name="Detter J.C."/>
            <person name="Glavina del Rio T."/>
            <person name="Hammon N."/>
            <person name="Israni S."/>
            <person name="Dalin E."/>
            <person name="Tice H."/>
            <person name="Pitluck S."/>
            <person name="Chain P."/>
            <person name="Malfatti S."/>
            <person name="Shin M."/>
            <person name="Vergez L."/>
            <person name="Schmutz J."/>
            <person name="Larimer F."/>
            <person name="Land M."/>
            <person name="Hauser L."/>
            <person name="Kyrpides N."/>
            <person name="Lykidis A."/>
            <person name="Scott K.M."/>
            <person name="Sievert S."/>
            <person name="Kerfeld C."/>
            <person name="Freyermuth S."/>
            <person name="Dobrinski K."/>
            <person name="Boller A."/>
            <person name="Fitzpatrick K."/>
            <person name="Thoma P."/>
            <person name="Moore J."/>
            <person name="Richardson P."/>
        </authorList>
    </citation>
    <scope>NUCLEOTIDE SEQUENCE</scope>
    <source>
        <strain evidence="8">XCL-2</strain>
    </source>
</reference>
<keyword evidence="3 6" id="KW-0808">Transferase</keyword>
<comment type="catalytic activity">
    <reaction evidence="1 6">
        <text>alpha-D-ribose 1,5-bisphosphate + ATP = 5-phospho-alpha-D-ribose 1-diphosphate + ADP</text>
        <dbReference type="Rhea" id="RHEA:20109"/>
        <dbReference type="ChEBI" id="CHEBI:30616"/>
        <dbReference type="ChEBI" id="CHEBI:58017"/>
        <dbReference type="ChEBI" id="CHEBI:68688"/>
        <dbReference type="ChEBI" id="CHEBI:456216"/>
        <dbReference type="EC" id="2.7.4.23"/>
    </reaction>
</comment>
<dbReference type="AlphaFoldDB" id="Q31DU5"/>
<protein>
    <recommendedName>
        <fullName evidence="6">Ribose 1,5-bisphosphate phosphokinase PhnN</fullName>
        <ecNumber evidence="6">2.7.4.23</ecNumber>
    </recommendedName>
    <alternativeName>
        <fullName evidence="6">Ribose 1,5-bisphosphokinase</fullName>
    </alternativeName>
</protein>
<dbReference type="KEGG" id="tcx:Tcr_2089"/>
<feature type="domain" description="Guanylate kinase/L-type calcium channel beta subunit" evidence="7">
    <location>
        <begin position="11"/>
        <end position="190"/>
    </location>
</feature>
<comment type="similarity">
    <text evidence="6">Belongs to the ribose 1,5-bisphosphokinase family.</text>
</comment>
<proteinExistence type="inferred from homology"/>
<dbReference type="EC" id="2.7.4.23" evidence="6"/>
<dbReference type="InterPro" id="IPR012699">
    <property type="entry name" value="PhnN"/>
</dbReference>
<evidence type="ECO:0000313" key="8">
    <source>
        <dbReference type="EMBL" id="ABB42678.1"/>
    </source>
</evidence>
<evidence type="ECO:0000256" key="5">
    <source>
        <dbReference type="ARBA" id="ARBA00022840"/>
    </source>
</evidence>
<dbReference type="HOGENOM" id="CLU_102477_0_0_6"/>
<dbReference type="GO" id="GO:0006015">
    <property type="term" value="P:5-phosphoribose 1-diphosphate biosynthetic process"/>
    <property type="evidence" value="ECO:0007669"/>
    <property type="project" value="UniProtKB-UniRule"/>
</dbReference>
<evidence type="ECO:0000256" key="4">
    <source>
        <dbReference type="ARBA" id="ARBA00022741"/>
    </source>
</evidence>
<dbReference type="InterPro" id="IPR027417">
    <property type="entry name" value="P-loop_NTPase"/>
</dbReference>
<evidence type="ECO:0000256" key="6">
    <source>
        <dbReference type="HAMAP-Rule" id="MF_00836"/>
    </source>
</evidence>
<organism evidence="8">
    <name type="scientific">Hydrogenovibrio crunogenus (strain DSM 25203 / XCL-2)</name>
    <name type="common">Thiomicrospira crunogena</name>
    <dbReference type="NCBI Taxonomy" id="317025"/>
    <lineage>
        <taxon>Bacteria</taxon>
        <taxon>Pseudomonadati</taxon>
        <taxon>Pseudomonadota</taxon>
        <taxon>Gammaproteobacteria</taxon>
        <taxon>Thiotrichales</taxon>
        <taxon>Piscirickettsiaceae</taxon>
        <taxon>Hydrogenovibrio</taxon>
    </lineage>
</organism>
<keyword evidence="5 6" id="KW-0067">ATP-binding</keyword>
<dbReference type="Gene3D" id="3.40.50.300">
    <property type="entry name" value="P-loop containing nucleotide triphosphate hydrolases"/>
    <property type="match status" value="1"/>
</dbReference>
<evidence type="ECO:0000256" key="2">
    <source>
        <dbReference type="ARBA" id="ARBA00005069"/>
    </source>
</evidence>
<name>Q31DU5_HYDCU</name>
<accession>Q31DU5</accession>
<dbReference type="NCBIfam" id="NF007485">
    <property type="entry name" value="PRK10078.1"/>
    <property type="match status" value="1"/>
</dbReference>
<dbReference type="HAMAP" id="MF_00836">
    <property type="entry name" value="PhnN"/>
    <property type="match status" value="1"/>
</dbReference>
<keyword evidence="4 6" id="KW-0547">Nucleotide-binding</keyword>
<dbReference type="UniPathway" id="UPA00087">
    <property type="reaction ID" value="UER00175"/>
</dbReference>
<sequence>MPNQAHLKPAPGTLFYVMGASGCGKDSLLHYARQQLASEAVVFTHRYITRPVELTGENHIQLSTAEFTNRLKHHCFKFHWHSHDLDYGIGIEVDHWLNQGLNVVMNGSRGYLETAIQKQPDLVPVLIEVDVNVLRERLINRGRETLAQIEKRVQRAETFVNLRAPNLQRIENNTELSVSGERLVNLLKTKDLKSP</sequence>
<dbReference type="eggNOG" id="COG3709">
    <property type="taxonomic scope" value="Bacteria"/>
</dbReference>
<comment type="function">
    <text evidence="6">Catalyzes the phosphorylation of ribose 1,5-bisphosphate to 5-phospho-D-ribosyl alpha-1-diphosphate (PRPP).</text>
</comment>
<dbReference type="STRING" id="317025.Tcr_2089"/>
<dbReference type="SMART" id="SM00072">
    <property type="entry name" value="GuKc"/>
    <property type="match status" value="1"/>
</dbReference>
<dbReference type="GO" id="GO:0033863">
    <property type="term" value="F:ribose 1,5-bisphosphate phosphokinase activity"/>
    <property type="evidence" value="ECO:0007669"/>
    <property type="project" value="UniProtKB-UniRule"/>
</dbReference>
<dbReference type="InterPro" id="IPR008145">
    <property type="entry name" value="GK/Ca_channel_bsu"/>
</dbReference>
<dbReference type="GO" id="GO:0005524">
    <property type="term" value="F:ATP binding"/>
    <property type="evidence" value="ECO:0007669"/>
    <property type="project" value="UniProtKB-KW"/>
</dbReference>
<evidence type="ECO:0000256" key="3">
    <source>
        <dbReference type="ARBA" id="ARBA00022679"/>
    </source>
</evidence>
<comment type="pathway">
    <text evidence="2 6">Metabolic intermediate biosynthesis; 5-phospho-alpha-D-ribose 1-diphosphate biosynthesis; 5-phospho-alpha-D-ribose 1-diphosphate from D-ribose 5-phosphate (route II): step 3/3.</text>
</comment>
<evidence type="ECO:0000259" key="7">
    <source>
        <dbReference type="SMART" id="SM00072"/>
    </source>
</evidence>
<evidence type="ECO:0000256" key="1">
    <source>
        <dbReference type="ARBA" id="ARBA00000373"/>
    </source>
</evidence>
<dbReference type="EMBL" id="CP000109">
    <property type="protein sequence ID" value="ABB42678.1"/>
    <property type="molecule type" value="Genomic_DNA"/>
</dbReference>
<comment type="caution">
    <text evidence="6">Lacks conserved residue(s) required for the propagation of feature annotation.</text>
</comment>
<dbReference type="GO" id="GO:0019634">
    <property type="term" value="P:organic phosphonate metabolic process"/>
    <property type="evidence" value="ECO:0007669"/>
    <property type="project" value="UniProtKB-UniRule"/>
</dbReference>
<dbReference type="SUPFAM" id="SSF52540">
    <property type="entry name" value="P-loop containing nucleoside triphosphate hydrolases"/>
    <property type="match status" value="1"/>
</dbReference>